<dbReference type="PROSITE" id="PS51229">
    <property type="entry name" value="DCUN1"/>
    <property type="match status" value="1"/>
</dbReference>
<organism evidence="3 4">
    <name type="scientific">Dioscorea zingiberensis</name>
    <dbReference type="NCBI Taxonomy" id="325984"/>
    <lineage>
        <taxon>Eukaryota</taxon>
        <taxon>Viridiplantae</taxon>
        <taxon>Streptophyta</taxon>
        <taxon>Embryophyta</taxon>
        <taxon>Tracheophyta</taxon>
        <taxon>Spermatophyta</taxon>
        <taxon>Magnoliopsida</taxon>
        <taxon>Liliopsida</taxon>
        <taxon>Dioscoreales</taxon>
        <taxon>Dioscoreaceae</taxon>
        <taxon>Dioscorea</taxon>
    </lineage>
</organism>
<gene>
    <name evidence="3" type="ORF">J5N97_030234</name>
</gene>
<accession>A0A9D5BX42</accession>
<dbReference type="PANTHER" id="PTHR12281">
    <property type="entry name" value="RP42 RELATED"/>
    <property type="match status" value="1"/>
</dbReference>
<dbReference type="GO" id="GO:0097602">
    <property type="term" value="F:cullin family protein binding"/>
    <property type="evidence" value="ECO:0007669"/>
    <property type="project" value="TreeGrafter"/>
</dbReference>
<reference evidence="3" key="2">
    <citation type="journal article" date="2022" name="Hortic Res">
        <title>The genome of Dioscorea zingiberensis sheds light on the biosynthesis, origin and evolution of the medicinally important diosgenin saponins.</title>
        <authorList>
            <person name="Li Y."/>
            <person name="Tan C."/>
            <person name="Li Z."/>
            <person name="Guo J."/>
            <person name="Li S."/>
            <person name="Chen X."/>
            <person name="Wang C."/>
            <person name="Dai X."/>
            <person name="Yang H."/>
            <person name="Song W."/>
            <person name="Hou L."/>
            <person name="Xu J."/>
            <person name="Tong Z."/>
            <person name="Xu A."/>
            <person name="Yuan X."/>
            <person name="Wang W."/>
            <person name="Yang Q."/>
            <person name="Chen L."/>
            <person name="Sun Z."/>
            <person name="Wang K."/>
            <person name="Pan B."/>
            <person name="Chen J."/>
            <person name="Bao Y."/>
            <person name="Liu F."/>
            <person name="Qi X."/>
            <person name="Gang D.R."/>
            <person name="Wen J."/>
            <person name="Li J."/>
        </authorList>
    </citation>
    <scope>NUCLEOTIDE SEQUENCE</scope>
    <source>
        <strain evidence="3">Dzin_1.0</strain>
    </source>
</reference>
<dbReference type="AlphaFoldDB" id="A0A9D5BX42"/>
<comment type="caution">
    <text evidence="3">The sequence shown here is derived from an EMBL/GenBank/DDBJ whole genome shotgun (WGS) entry which is preliminary data.</text>
</comment>
<dbReference type="PANTHER" id="PTHR12281:SF12">
    <property type="entry name" value="DEFECTIVE IN CULLIN NEDDYLATION PROTEIN"/>
    <property type="match status" value="1"/>
</dbReference>
<dbReference type="GO" id="GO:0032182">
    <property type="term" value="F:ubiquitin-like protein binding"/>
    <property type="evidence" value="ECO:0007669"/>
    <property type="project" value="TreeGrafter"/>
</dbReference>
<reference evidence="3" key="1">
    <citation type="submission" date="2021-03" db="EMBL/GenBank/DDBJ databases">
        <authorList>
            <person name="Li Z."/>
            <person name="Yang C."/>
        </authorList>
    </citation>
    <scope>NUCLEOTIDE SEQUENCE</scope>
    <source>
        <strain evidence="3">Dzin_1.0</strain>
        <tissue evidence="3">Leaf</tissue>
    </source>
</reference>
<dbReference type="Gene3D" id="1.10.238.10">
    <property type="entry name" value="EF-hand"/>
    <property type="match status" value="1"/>
</dbReference>
<proteinExistence type="predicted"/>
<evidence type="ECO:0000313" key="4">
    <source>
        <dbReference type="Proteomes" id="UP001085076"/>
    </source>
</evidence>
<evidence type="ECO:0000313" key="3">
    <source>
        <dbReference type="EMBL" id="KAJ0962406.1"/>
    </source>
</evidence>
<dbReference type="GO" id="GO:0045116">
    <property type="term" value="P:protein neddylation"/>
    <property type="evidence" value="ECO:0007669"/>
    <property type="project" value="TreeGrafter"/>
</dbReference>
<dbReference type="InterPro" id="IPR005176">
    <property type="entry name" value="PONY_dom"/>
</dbReference>
<comment type="function">
    <text evidence="1">Neddylation of cullins play an essential role in the regulation of SCF-type complexes activity.</text>
</comment>
<dbReference type="InterPro" id="IPR014764">
    <property type="entry name" value="DCN-prot"/>
</dbReference>
<dbReference type="GO" id="GO:0000151">
    <property type="term" value="C:ubiquitin ligase complex"/>
    <property type="evidence" value="ECO:0007669"/>
    <property type="project" value="TreeGrafter"/>
</dbReference>
<evidence type="ECO:0000259" key="2">
    <source>
        <dbReference type="PROSITE" id="PS51229"/>
    </source>
</evidence>
<keyword evidence="4" id="KW-1185">Reference proteome</keyword>
<dbReference type="EMBL" id="JAGGNH010000010">
    <property type="protein sequence ID" value="KAJ0962406.1"/>
    <property type="molecule type" value="Genomic_DNA"/>
</dbReference>
<evidence type="ECO:0000256" key="1">
    <source>
        <dbReference type="RuleBase" id="RU410713"/>
    </source>
</evidence>
<dbReference type="OrthoDB" id="286637at2759"/>
<name>A0A9D5BX42_9LILI</name>
<dbReference type="Proteomes" id="UP001085076">
    <property type="component" value="Miscellaneous, Linkage group lg10"/>
</dbReference>
<feature type="domain" description="DCUN1" evidence="2">
    <location>
        <begin position="105"/>
        <end position="213"/>
    </location>
</feature>
<sequence length="213" mass="24178">MLEIISITDKTPELDSIICISNVPSLRSKALGFGVSWPMGVRKGKRGLTSSISSRFYTFALRRCCPAISTDEALHQEVLAFTTPRSSSTDVSDRSGPPTIKAVSKEIERVDQLFHTYVDKSLGMVGPEGIESFCSEIGVHYTDVRILILAWKMKAEKQGYFTLEEWRKGLRALHADTIIKIKKRMPNLEREVMRPTNFLDFYACSFRYCLTKR</sequence>
<protein>
    <recommendedName>
        <fullName evidence="1">Defective in cullin neddylation protein</fullName>
    </recommendedName>
</protein>
<dbReference type="GO" id="GO:0031624">
    <property type="term" value="F:ubiquitin conjugating enzyme binding"/>
    <property type="evidence" value="ECO:0007669"/>
    <property type="project" value="TreeGrafter"/>
</dbReference>